<name>A0ABR7F3F7_9FIRM</name>
<dbReference type="EMBL" id="JACOOZ010000006">
    <property type="protein sequence ID" value="MBC5668158.1"/>
    <property type="molecule type" value="Genomic_DNA"/>
</dbReference>
<protein>
    <submittedName>
        <fullName evidence="2">Alpha/beta fold hydrolase</fullName>
    </submittedName>
</protein>
<dbReference type="Gene3D" id="3.40.50.1820">
    <property type="entry name" value="alpha/beta hydrolase"/>
    <property type="match status" value="1"/>
</dbReference>
<evidence type="ECO:0000313" key="2">
    <source>
        <dbReference type="EMBL" id="MBC5668158.1"/>
    </source>
</evidence>
<dbReference type="SUPFAM" id="SSF53474">
    <property type="entry name" value="alpha/beta-Hydrolases"/>
    <property type="match status" value="1"/>
</dbReference>
<keyword evidence="3" id="KW-1185">Reference proteome</keyword>
<keyword evidence="2" id="KW-0378">Hydrolase</keyword>
<dbReference type="PANTHER" id="PTHR11614">
    <property type="entry name" value="PHOSPHOLIPASE-RELATED"/>
    <property type="match status" value="1"/>
</dbReference>
<sequence>MRPTTITYPPNGVKPIGVMEFVHGMCETRQRYAETMKYFNNKGFICAISDIRGHGENILTKEDLGYFGEEGYKGLIDDVHEFTMFLRREFPHLPLILIGHSMGSLIVRAYLKKNSREVQAVVLSGSPSYNRFVGVAKYFTRFLALFRGWHYRSPMIEKLVNGPFEKPFEKEGIVNSWLSSDRYVVELYNSDPMCGYPFTLNGYYALFNLMQTVYSKMGWTSKNPSLPVMFVSGSEDPCRKNDYSFKKAVTHFKRCGYPNTYYKLYQDMRHEVFNEKEKELVYEDILKFLEIKAGIEVEDGTL</sequence>
<dbReference type="Proteomes" id="UP000597877">
    <property type="component" value="Unassembled WGS sequence"/>
</dbReference>
<reference evidence="2 3" key="1">
    <citation type="submission" date="2020-08" db="EMBL/GenBank/DDBJ databases">
        <title>Genome public.</title>
        <authorList>
            <person name="Liu C."/>
            <person name="Sun Q."/>
        </authorList>
    </citation>
    <scope>NUCLEOTIDE SEQUENCE [LARGE SCALE GENOMIC DNA]</scope>
    <source>
        <strain evidence="2 3">BX4</strain>
    </source>
</reference>
<feature type="domain" description="Serine aminopeptidase S33" evidence="1">
    <location>
        <begin position="15"/>
        <end position="277"/>
    </location>
</feature>
<gene>
    <name evidence="2" type="ORF">H8S00_09205</name>
</gene>
<organism evidence="2 3">
    <name type="scientific">Eubacterium segne</name>
    <dbReference type="NCBI Taxonomy" id="2763045"/>
    <lineage>
        <taxon>Bacteria</taxon>
        <taxon>Bacillati</taxon>
        <taxon>Bacillota</taxon>
        <taxon>Clostridia</taxon>
        <taxon>Eubacteriales</taxon>
        <taxon>Eubacteriaceae</taxon>
        <taxon>Eubacterium</taxon>
    </lineage>
</organism>
<proteinExistence type="predicted"/>
<evidence type="ECO:0000313" key="3">
    <source>
        <dbReference type="Proteomes" id="UP000597877"/>
    </source>
</evidence>
<dbReference type="InterPro" id="IPR022742">
    <property type="entry name" value="Hydrolase_4"/>
</dbReference>
<dbReference type="RefSeq" id="WP_021953762.1">
    <property type="nucleotide sequence ID" value="NZ_JACOOZ010000006.1"/>
</dbReference>
<dbReference type="Pfam" id="PF12146">
    <property type="entry name" value="Hydrolase_4"/>
    <property type="match status" value="1"/>
</dbReference>
<dbReference type="InterPro" id="IPR029058">
    <property type="entry name" value="AB_hydrolase_fold"/>
</dbReference>
<dbReference type="InterPro" id="IPR051044">
    <property type="entry name" value="MAG_DAG_Lipase"/>
</dbReference>
<accession>A0ABR7F3F7</accession>
<comment type="caution">
    <text evidence="2">The sequence shown here is derived from an EMBL/GenBank/DDBJ whole genome shotgun (WGS) entry which is preliminary data.</text>
</comment>
<dbReference type="GO" id="GO:0016787">
    <property type="term" value="F:hydrolase activity"/>
    <property type="evidence" value="ECO:0007669"/>
    <property type="project" value="UniProtKB-KW"/>
</dbReference>
<evidence type="ECO:0000259" key="1">
    <source>
        <dbReference type="Pfam" id="PF12146"/>
    </source>
</evidence>